<gene>
    <name evidence="1" type="ORF">IFO68_13915</name>
</gene>
<dbReference type="EMBL" id="JACYTP010000008">
    <property type="protein sequence ID" value="MBD8513774.1"/>
    <property type="molecule type" value="Genomic_DNA"/>
</dbReference>
<organism evidence="1 2">
    <name type="scientific">Photobacterium arenosum</name>
    <dbReference type="NCBI Taxonomy" id="2774143"/>
    <lineage>
        <taxon>Bacteria</taxon>
        <taxon>Pseudomonadati</taxon>
        <taxon>Pseudomonadota</taxon>
        <taxon>Gammaproteobacteria</taxon>
        <taxon>Vibrionales</taxon>
        <taxon>Vibrionaceae</taxon>
        <taxon>Photobacterium</taxon>
    </lineage>
</organism>
<dbReference type="InterPro" id="IPR047729">
    <property type="entry name" value="Sce7726-like"/>
</dbReference>
<evidence type="ECO:0000313" key="2">
    <source>
        <dbReference type="Proteomes" id="UP000649768"/>
    </source>
</evidence>
<accession>A0ABR9BMH3</accession>
<evidence type="ECO:0000313" key="1">
    <source>
        <dbReference type="EMBL" id="MBD8513774.1"/>
    </source>
</evidence>
<sequence>MNDIDVRNAVHKKLLKRHHSDADTLVLDELGICLGACRVDIAVVNGILHGYELKSAKDTLERLPAQVKYYSAVMDKVTLVVSDNHYEEAKKIVPDWWGIKVVTQGSRGGIHITHDRAEKANRSIDPLRLAQLLWKEECLTLLEKWDSLKGNKSKPRFKLWEVVTQVVPKSELQNEVRSHLKQRTSWRT</sequence>
<dbReference type="Proteomes" id="UP000649768">
    <property type="component" value="Unassembled WGS sequence"/>
</dbReference>
<dbReference type="RefSeq" id="WP_192016454.1">
    <property type="nucleotide sequence ID" value="NZ_JACYTP010000008.1"/>
</dbReference>
<keyword evidence="2" id="KW-1185">Reference proteome</keyword>
<dbReference type="NCBIfam" id="NF033832">
    <property type="entry name" value="sce7726_fam"/>
    <property type="match status" value="1"/>
</dbReference>
<name>A0ABR9BMH3_9GAMM</name>
<reference evidence="1 2" key="1">
    <citation type="submission" date="2020-09" db="EMBL/GenBank/DDBJ databases">
        <title>Photobacterium sp. CAU 1568 isolated from sand of Sido Beach.</title>
        <authorList>
            <person name="Kim W."/>
        </authorList>
    </citation>
    <scope>NUCLEOTIDE SEQUENCE [LARGE SCALE GENOMIC DNA]</scope>
    <source>
        <strain evidence="1 2">CAU 1568</strain>
    </source>
</reference>
<proteinExistence type="predicted"/>
<comment type="caution">
    <text evidence="1">The sequence shown here is derived from an EMBL/GenBank/DDBJ whole genome shotgun (WGS) entry which is preliminary data.</text>
</comment>
<protein>
    <submittedName>
        <fullName evidence="1">Sce7726 family protein</fullName>
    </submittedName>
</protein>